<dbReference type="Pfam" id="PF00058">
    <property type="entry name" value="Ldl_recept_b"/>
    <property type="match status" value="1"/>
</dbReference>
<reference evidence="14 15" key="1">
    <citation type="submission" date="2024-08" db="EMBL/GenBank/DDBJ databases">
        <authorList>
            <person name="Cucini C."/>
            <person name="Frati F."/>
        </authorList>
    </citation>
    <scope>NUCLEOTIDE SEQUENCE [LARGE SCALE GENOMIC DNA]</scope>
</reference>
<feature type="signal peptide" evidence="12">
    <location>
        <begin position="1"/>
        <end position="19"/>
    </location>
</feature>
<dbReference type="InterPro" id="IPR000742">
    <property type="entry name" value="EGF"/>
</dbReference>
<accession>A0ABP1PWK9</accession>
<dbReference type="PANTHER" id="PTHR46513">
    <property type="entry name" value="VITELLOGENIN RECEPTOR-LIKE PROTEIN-RELATED-RELATED"/>
    <property type="match status" value="1"/>
</dbReference>
<dbReference type="SUPFAM" id="SSF63825">
    <property type="entry name" value="YWTD domain"/>
    <property type="match status" value="2"/>
</dbReference>
<keyword evidence="7" id="KW-0675">Receptor</keyword>
<feature type="disulfide bond" evidence="9">
    <location>
        <begin position="827"/>
        <end position="839"/>
    </location>
</feature>
<dbReference type="PROSITE" id="PS50068">
    <property type="entry name" value="LDLRA_2"/>
    <property type="match status" value="4"/>
</dbReference>
<dbReference type="Proteomes" id="UP001642540">
    <property type="component" value="Unassembled WGS sequence"/>
</dbReference>
<evidence type="ECO:0000256" key="6">
    <source>
        <dbReference type="ARBA" id="ARBA00023157"/>
    </source>
</evidence>
<keyword evidence="5 11" id="KW-0472">Membrane</keyword>
<comment type="caution">
    <text evidence="14">The sequence shown here is derived from an EMBL/GenBank/DDBJ whole genome shotgun (WGS) entry which is preliminary data.</text>
</comment>
<dbReference type="EMBL" id="CAXLJM020000014">
    <property type="protein sequence ID" value="CAL8080452.1"/>
    <property type="molecule type" value="Genomic_DNA"/>
</dbReference>
<feature type="repeat" description="LDL-receptor class B" evidence="10">
    <location>
        <begin position="77"/>
        <end position="119"/>
    </location>
</feature>
<dbReference type="InterPro" id="IPR050778">
    <property type="entry name" value="Cueball_EGF_LRP_Nidogen"/>
</dbReference>
<keyword evidence="3" id="KW-0254">Endocytosis</keyword>
<keyword evidence="4" id="KW-0677">Repeat</keyword>
<keyword evidence="15" id="KW-1185">Reference proteome</keyword>
<feature type="disulfide bond" evidence="9">
    <location>
        <begin position="697"/>
        <end position="715"/>
    </location>
</feature>
<dbReference type="PANTHER" id="PTHR46513:SF13">
    <property type="entry name" value="EGF-LIKE DOMAIN-CONTAINING PROTEIN"/>
    <property type="match status" value="1"/>
</dbReference>
<gene>
    <name evidence="14" type="ORF">ODALV1_LOCUS4650</name>
</gene>
<comment type="subcellular location">
    <subcellularLocation>
        <location evidence="1">Membrane</location>
        <topology evidence="1">Single-pass membrane protein</topology>
    </subcellularLocation>
</comment>
<dbReference type="InterPro" id="IPR009030">
    <property type="entry name" value="Growth_fac_rcpt_cys_sf"/>
</dbReference>
<feature type="disulfide bond" evidence="9">
    <location>
        <begin position="834"/>
        <end position="852"/>
    </location>
</feature>
<dbReference type="PROSITE" id="PS51120">
    <property type="entry name" value="LDLRB"/>
    <property type="match status" value="1"/>
</dbReference>
<keyword evidence="6 9" id="KW-1015">Disulfide bond</keyword>
<evidence type="ECO:0000313" key="14">
    <source>
        <dbReference type="EMBL" id="CAL8080452.1"/>
    </source>
</evidence>
<dbReference type="Pfam" id="PF00057">
    <property type="entry name" value="Ldl_recept_a"/>
    <property type="match status" value="4"/>
</dbReference>
<keyword evidence="11" id="KW-1133">Transmembrane helix</keyword>
<feature type="chain" id="PRO_5045195818" description="EGF-like domain-containing protein" evidence="12">
    <location>
        <begin position="20"/>
        <end position="920"/>
    </location>
</feature>
<evidence type="ECO:0000313" key="15">
    <source>
        <dbReference type="Proteomes" id="UP001642540"/>
    </source>
</evidence>
<comment type="caution">
    <text evidence="9">Lacks conserved residue(s) required for the propagation of feature annotation.</text>
</comment>
<evidence type="ECO:0000256" key="2">
    <source>
        <dbReference type="ARBA" id="ARBA00022536"/>
    </source>
</evidence>
<dbReference type="SMART" id="SM00135">
    <property type="entry name" value="LY"/>
    <property type="match status" value="6"/>
</dbReference>
<feature type="disulfide bond" evidence="9">
    <location>
        <begin position="846"/>
        <end position="861"/>
    </location>
</feature>
<dbReference type="InterPro" id="IPR036055">
    <property type="entry name" value="LDL_receptor-like_sf"/>
</dbReference>
<dbReference type="CDD" id="cd00112">
    <property type="entry name" value="LDLa"/>
    <property type="match status" value="4"/>
</dbReference>
<feature type="domain" description="EGF-like" evidence="13">
    <location>
        <begin position="311"/>
        <end position="350"/>
    </location>
</feature>
<dbReference type="SMART" id="SM00192">
    <property type="entry name" value="LDLa"/>
    <property type="match status" value="4"/>
</dbReference>
<evidence type="ECO:0000256" key="8">
    <source>
        <dbReference type="ARBA" id="ARBA00023180"/>
    </source>
</evidence>
<evidence type="ECO:0000256" key="1">
    <source>
        <dbReference type="ARBA" id="ARBA00004167"/>
    </source>
</evidence>
<name>A0ABP1PWK9_9HEXA</name>
<evidence type="ECO:0000256" key="12">
    <source>
        <dbReference type="SAM" id="SignalP"/>
    </source>
</evidence>
<keyword evidence="12" id="KW-0732">Signal</keyword>
<feature type="disulfide bond" evidence="9">
    <location>
        <begin position="709"/>
        <end position="724"/>
    </location>
</feature>
<evidence type="ECO:0000259" key="13">
    <source>
        <dbReference type="SMART" id="SM00181"/>
    </source>
</evidence>
<sequence length="920" mass="104309">MARIVEICLVFSLATYTFSTQSGNLDEEWKLIVVGRSTVSALSRNTSGIENVHYINSPLRSFTHGHPMDVTYDARNRLIYWSDCFLKTLFRATIEGANITILTDIGLNDPRGIAFDWITGNIYFIDRVLSSYVWANLVVCRNDSNLCSIVVHRELGLLASIALDPNEGIMFWNGQKGIMRAGMDGTEQMAIVTTQEAIEVTIDLQASRIYWIERSEGLNNLNSALYDGSDRKIVISLNTNSFDVCVFENKIFWRDQKAHYIKSADKSTGSNISTEFRYNGRAVYSYNGKATYRYGMKIYHIATQPIKRTNPCKNSPCSHICTISPSPTRPSRCFCPVGMRLNNNNLRNCVEYEGASKLVVALKNTIMTMRFNSIGTPVFDSTTIPKIGKISSIVYNPVNNTLILSDTETRKIYEYSIRSKQLTVLVGNDVDNVTGMDIDPVGENLYWINGGKENVEVMSLRTKTRVVLITLSTSLDNSSVIEFSGILVVPSKRSLYISGTGKDMTEIWKFELSGTNRSTIRRLNTDKPIILKYDEESGNIMWVGTEKVEFMPPTRNNFHFTFLTQPFDVVKYKDRIYWTDMFSQDVIFRSSSSIIFHSKERRIKLESLENNSTLNTFSGMKMTVLNRDPWQLEILRRLRNKHECSSMNPNRKRCSHLCLLSGGDDFVGVCRCPTDFILSQDGMTCIKQTCAQHEFTCSNGKCISKSAFCDGTPDCSQREDEISCGINQENKLNCQDWTSGEFFRCNMTGICIPKSWLCDGTSDCPSEDDSDERECNLNLMCPDGFFKCNTTKLQCILSDWVCDKDNDCDDGSDENQNCEELNNRKLCPDDYFSCNGGECIEKHMVCDGYRNCVEVEDERDCEQKYNISMNTPSVVLITLLLLSIIIIVVILIVIFLKRKSRTPIPNRVVELSELSNNLVN</sequence>
<dbReference type="InterPro" id="IPR023415">
    <property type="entry name" value="LDLR_class-A_CS"/>
</dbReference>
<dbReference type="PRINTS" id="PR00261">
    <property type="entry name" value="LDLRECEPTOR"/>
</dbReference>
<dbReference type="InterPro" id="IPR011042">
    <property type="entry name" value="6-blade_b-propeller_TolB-like"/>
</dbReference>
<feature type="domain" description="EGF-like" evidence="13">
    <location>
        <begin position="643"/>
        <end position="686"/>
    </location>
</feature>
<evidence type="ECO:0000256" key="10">
    <source>
        <dbReference type="PROSITE-ProRule" id="PRU00461"/>
    </source>
</evidence>
<evidence type="ECO:0000256" key="4">
    <source>
        <dbReference type="ARBA" id="ARBA00022737"/>
    </source>
</evidence>
<feature type="disulfide bond" evidence="9">
    <location>
        <begin position="690"/>
        <end position="702"/>
    </location>
</feature>
<dbReference type="SMART" id="SM00181">
    <property type="entry name" value="EGF"/>
    <property type="match status" value="2"/>
</dbReference>
<evidence type="ECO:0000256" key="7">
    <source>
        <dbReference type="ARBA" id="ARBA00023170"/>
    </source>
</evidence>
<protein>
    <recommendedName>
        <fullName evidence="13">EGF-like domain-containing protein</fullName>
    </recommendedName>
</protein>
<evidence type="ECO:0000256" key="3">
    <source>
        <dbReference type="ARBA" id="ARBA00022583"/>
    </source>
</evidence>
<keyword evidence="11" id="KW-0812">Transmembrane</keyword>
<evidence type="ECO:0000256" key="11">
    <source>
        <dbReference type="SAM" id="Phobius"/>
    </source>
</evidence>
<proteinExistence type="predicted"/>
<dbReference type="Gene3D" id="4.10.400.10">
    <property type="entry name" value="Low-density Lipoprotein Receptor"/>
    <property type="match status" value="4"/>
</dbReference>
<evidence type="ECO:0000256" key="5">
    <source>
        <dbReference type="ARBA" id="ARBA00023136"/>
    </source>
</evidence>
<dbReference type="SUPFAM" id="SSF57424">
    <property type="entry name" value="LDL receptor-like module"/>
    <property type="match status" value="4"/>
</dbReference>
<dbReference type="SUPFAM" id="SSF57184">
    <property type="entry name" value="Growth factor receptor domain"/>
    <property type="match status" value="1"/>
</dbReference>
<keyword evidence="8" id="KW-0325">Glycoprotein</keyword>
<dbReference type="InterPro" id="IPR000033">
    <property type="entry name" value="LDLR_classB_rpt"/>
</dbReference>
<dbReference type="InterPro" id="IPR002172">
    <property type="entry name" value="LDrepeatLR_classA_rpt"/>
</dbReference>
<dbReference type="PROSITE" id="PS01209">
    <property type="entry name" value="LDLRA_1"/>
    <property type="match status" value="2"/>
</dbReference>
<organism evidence="14 15">
    <name type="scientific">Orchesella dallaii</name>
    <dbReference type="NCBI Taxonomy" id="48710"/>
    <lineage>
        <taxon>Eukaryota</taxon>
        <taxon>Metazoa</taxon>
        <taxon>Ecdysozoa</taxon>
        <taxon>Arthropoda</taxon>
        <taxon>Hexapoda</taxon>
        <taxon>Collembola</taxon>
        <taxon>Entomobryomorpha</taxon>
        <taxon>Entomobryoidea</taxon>
        <taxon>Orchesellidae</taxon>
        <taxon>Orchesellinae</taxon>
        <taxon>Orchesella</taxon>
    </lineage>
</organism>
<feature type="transmembrane region" description="Helical" evidence="11">
    <location>
        <begin position="874"/>
        <end position="896"/>
    </location>
</feature>
<dbReference type="Gene3D" id="2.120.10.30">
    <property type="entry name" value="TolB, C-terminal domain"/>
    <property type="match status" value="2"/>
</dbReference>
<keyword evidence="2" id="KW-0245">EGF-like domain</keyword>
<evidence type="ECO:0000256" key="9">
    <source>
        <dbReference type="PROSITE-ProRule" id="PRU00124"/>
    </source>
</evidence>